<feature type="chain" id="PRO_5039592000" evidence="2">
    <location>
        <begin position="19"/>
        <end position="422"/>
    </location>
</feature>
<dbReference type="EMBL" id="CP043504">
    <property type="protein sequence ID" value="QEO08790.1"/>
    <property type="molecule type" value="Genomic_DNA"/>
</dbReference>
<gene>
    <name evidence="3" type="ORF">FLP23_01405</name>
</gene>
<keyword evidence="1" id="KW-1133">Transmembrane helix</keyword>
<evidence type="ECO:0000256" key="2">
    <source>
        <dbReference type="SAM" id="SignalP"/>
    </source>
</evidence>
<feature type="signal peptide" evidence="2">
    <location>
        <begin position="1"/>
        <end position="18"/>
    </location>
</feature>
<organism evidence="3 4">
    <name type="scientific">Protaetiibacter larvae</name>
    <dbReference type="NCBI Taxonomy" id="2592654"/>
    <lineage>
        <taxon>Bacteria</taxon>
        <taxon>Bacillati</taxon>
        <taxon>Actinomycetota</taxon>
        <taxon>Actinomycetes</taxon>
        <taxon>Micrococcales</taxon>
        <taxon>Microbacteriaceae</taxon>
        <taxon>Protaetiibacter</taxon>
    </lineage>
</organism>
<dbReference type="KEGG" id="lyk:FLP23_01405"/>
<keyword evidence="1" id="KW-0472">Membrane</keyword>
<feature type="transmembrane region" description="Helical" evidence="1">
    <location>
        <begin position="394"/>
        <end position="414"/>
    </location>
</feature>
<dbReference type="OrthoDB" id="231241at2"/>
<dbReference type="AlphaFoldDB" id="A0A5C1Y510"/>
<evidence type="ECO:0000313" key="3">
    <source>
        <dbReference type="EMBL" id="QEO08790.1"/>
    </source>
</evidence>
<evidence type="ECO:0000313" key="4">
    <source>
        <dbReference type="Proteomes" id="UP000322159"/>
    </source>
</evidence>
<sequence>MPSSRIASLALAATGALALVVVAGGAGASAAPSTLREVRFEVTDVAASGFTSWTVPANICAIDIEAAGGDGGASWSAAAGRATVGRGAVITTRTSVSSGEVLTIAVGATAQIAFVGSAASNGGAPGGGSTPPGALGGGGGGWSGVATGAVPDAGNIVIVAAGGGGAGNESGAHGGDAGAPGATVGAAGGGAPASESAGGLGGAGALNGGPGGFLTGGEGANGGGGGGAGYFGGGGGAVYATNGGGGGGSSFPFAASPDRLSYGIKSGSDQADGWVVISFDPADPADTCGTPVASAIDAAGHPLAGQELALGSAFTLQGSDWPVGEVLTVTFESTPVVLGTATVGPGGTFSFSGTVPTSADAGAHSIVITPASDTLSAFRFALAVPALAPTGADAAPLLGIALGLGALGIVLVAARARRSSAA</sequence>
<dbReference type="RefSeq" id="WP_149324223.1">
    <property type="nucleotide sequence ID" value="NZ_CP043504.1"/>
</dbReference>
<reference evidence="3 4" key="1">
    <citation type="submission" date="2019-09" db="EMBL/GenBank/DDBJ databases">
        <title>Genome sequencing of strain KACC 19322.</title>
        <authorList>
            <person name="Heo J."/>
            <person name="Kim S.-J."/>
            <person name="Kim J.-S."/>
            <person name="Hong S.-B."/>
            <person name="Kwon S.-W."/>
        </authorList>
    </citation>
    <scope>NUCLEOTIDE SEQUENCE [LARGE SCALE GENOMIC DNA]</scope>
    <source>
        <strain evidence="3 4">KACC 19322</strain>
    </source>
</reference>
<dbReference type="Proteomes" id="UP000322159">
    <property type="component" value="Chromosome"/>
</dbReference>
<keyword evidence="4" id="KW-1185">Reference proteome</keyword>
<accession>A0A5C1Y510</accession>
<keyword evidence="2" id="KW-0732">Signal</keyword>
<name>A0A5C1Y510_9MICO</name>
<evidence type="ECO:0000256" key="1">
    <source>
        <dbReference type="SAM" id="Phobius"/>
    </source>
</evidence>
<keyword evidence="1" id="KW-0812">Transmembrane</keyword>
<protein>
    <submittedName>
        <fullName evidence="3">Uncharacterized protein</fullName>
    </submittedName>
</protein>
<proteinExistence type="predicted"/>